<keyword evidence="3" id="KW-1185">Reference proteome</keyword>
<comment type="caution">
    <text evidence="2">The sequence shown here is derived from an EMBL/GenBank/DDBJ whole genome shotgun (WGS) entry which is preliminary data.</text>
</comment>
<dbReference type="EMBL" id="QOWE01000008">
    <property type="protein sequence ID" value="RCR69424.1"/>
    <property type="molecule type" value="Genomic_DNA"/>
</dbReference>
<dbReference type="Proteomes" id="UP000253383">
    <property type="component" value="Unassembled WGS sequence"/>
</dbReference>
<evidence type="ECO:0000313" key="3">
    <source>
        <dbReference type="Proteomes" id="UP000253383"/>
    </source>
</evidence>
<gene>
    <name evidence="2" type="ORF">DUE52_11265</name>
</gene>
<dbReference type="OrthoDB" id="9870697at2"/>
<dbReference type="AlphaFoldDB" id="A0A368JRV8"/>
<feature type="region of interest" description="Disordered" evidence="1">
    <location>
        <begin position="51"/>
        <end position="88"/>
    </location>
</feature>
<reference evidence="2 3" key="1">
    <citation type="submission" date="2018-07" db="EMBL/GenBank/DDBJ databases">
        <title>Genome analysis of Larkinella rosea.</title>
        <authorList>
            <person name="Zhou Z."/>
            <person name="Wang G."/>
        </authorList>
    </citation>
    <scope>NUCLEOTIDE SEQUENCE [LARGE SCALE GENOMIC DNA]</scope>
    <source>
        <strain evidence="3">zzj9</strain>
    </source>
</reference>
<sequence length="88" mass="9696">MLTKYTLIHVPSGGVDHLLNGVRVRIDHRLTDEQADQLRAAGLPYFQEISNPLNSLTDGTDQSTKGPTGGRKRPKRNRNIGGQFAKAE</sequence>
<name>A0A368JRV8_9BACT</name>
<accession>A0A368JRV8</accession>
<dbReference type="RefSeq" id="WP_114406111.1">
    <property type="nucleotide sequence ID" value="NZ_QOWE01000008.1"/>
</dbReference>
<organism evidence="2 3">
    <name type="scientific">Larkinella punicea</name>
    <dbReference type="NCBI Taxonomy" id="2315727"/>
    <lineage>
        <taxon>Bacteria</taxon>
        <taxon>Pseudomonadati</taxon>
        <taxon>Bacteroidota</taxon>
        <taxon>Cytophagia</taxon>
        <taxon>Cytophagales</taxon>
        <taxon>Spirosomataceae</taxon>
        <taxon>Larkinella</taxon>
    </lineage>
</organism>
<proteinExistence type="predicted"/>
<protein>
    <submittedName>
        <fullName evidence="2">Uncharacterized protein</fullName>
    </submittedName>
</protein>
<evidence type="ECO:0000256" key="1">
    <source>
        <dbReference type="SAM" id="MobiDB-lite"/>
    </source>
</evidence>
<feature type="compositionally biased region" description="Polar residues" evidence="1">
    <location>
        <begin position="51"/>
        <end position="66"/>
    </location>
</feature>
<evidence type="ECO:0000313" key="2">
    <source>
        <dbReference type="EMBL" id="RCR69424.1"/>
    </source>
</evidence>